<protein>
    <recommendedName>
        <fullName evidence="2">VOC domain-containing protein</fullName>
    </recommendedName>
</protein>
<dbReference type="PANTHER" id="PTHR43048:SF3">
    <property type="entry name" value="METHYLMALONYL-COA EPIMERASE, MITOCHONDRIAL"/>
    <property type="match status" value="1"/>
</dbReference>
<dbReference type="STRING" id="1449976.KALB_8056"/>
<evidence type="ECO:0000313" key="3">
    <source>
        <dbReference type="EMBL" id="AHI01414.1"/>
    </source>
</evidence>
<dbReference type="InterPro" id="IPR037523">
    <property type="entry name" value="VOC_core"/>
</dbReference>
<evidence type="ECO:0000259" key="2">
    <source>
        <dbReference type="PROSITE" id="PS51819"/>
    </source>
</evidence>
<dbReference type="InterPro" id="IPR051785">
    <property type="entry name" value="MMCE/EMCE_epimerase"/>
</dbReference>
<dbReference type="KEGG" id="kal:KALB_8056"/>
<dbReference type="HOGENOM" id="CLU_046006_2_2_11"/>
<keyword evidence="4" id="KW-1185">Reference proteome</keyword>
<name>W5WJN5_9PSEU</name>
<dbReference type="EMBL" id="CP007155">
    <property type="protein sequence ID" value="AHI01414.1"/>
    <property type="molecule type" value="Genomic_DNA"/>
</dbReference>
<reference evidence="3 4" key="1">
    <citation type="journal article" date="2014" name="BMC Genomics">
        <title>Complete genome sequence of producer of the glycopeptide antibiotic Aculeximycin Kutzneria albida DSM 43870T, a representative of minor genus of Pseudonocardiaceae.</title>
        <authorList>
            <person name="Rebets Y."/>
            <person name="Tokovenko B."/>
            <person name="Lushchyk I."/>
            <person name="Ruckert C."/>
            <person name="Zaburannyi N."/>
            <person name="Bechthold A."/>
            <person name="Kalinowski J."/>
            <person name="Luzhetskyy A."/>
        </authorList>
    </citation>
    <scope>NUCLEOTIDE SEQUENCE [LARGE SCALE GENOMIC DNA]</scope>
    <source>
        <strain evidence="3">DSM 43870</strain>
    </source>
</reference>
<dbReference type="eggNOG" id="COG0346">
    <property type="taxonomic scope" value="Bacteria"/>
</dbReference>
<organism evidence="3 4">
    <name type="scientific">Kutzneria albida DSM 43870</name>
    <dbReference type="NCBI Taxonomy" id="1449976"/>
    <lineage>
        <taxon>Bacteria</taxon>
        <taxon>Bacillati</taxon>
        <taxon>Actinomycetota</taxon>
        <taxon>Actinomycetes</taxon>
        <taxon>Pseudonocardiales</taxon>
        <taxon>Pseudonocardiaceae</taxon>
        <taxon>Kutzneria</taxon>
    </lineage>
</organism>
<dbReference type="Gene3D" id="3.10.180.10">
    <property type="entry name" value="2,3-Dihydroxybiphenyl 1,2-Dioxygenase, domain 1"/>
    <property type="match status" value="1"/>
</dbReference>
<dbReference type="SUPFAM" id="SSF54593">
    <property type="entry name" value="Glyoxalase/Bleomycin resistance protein/Dihydroxybiphenyl dioxygenase"/>
    <property type="match status" value="1"/>
</dbReference>
<evidence type="ECO:0000256" key="1">
    <source>
        <dbReference type="ARBA" id="ARBA00022723"/>
    </source>
</evidence>
<dbReference type="PROSITE" id="PS51819">
    <property type="entry name" value="VOC"/>
    <property type="match status" value="1"/>
</dbReference>
<sequence length="149" mass="16007">MGFTVRAAEHTGFTVRDLDQAVRLFTEALGFRELRRAHMAGEFAAQVTGVPGAEIAMAVVEAPGHRIELLQYLSPARHGQAPPRPNDPGAAHLAFEVDDLDAVLAAVEPFGWRPPGSPQVMATGPRAGTRFVYVQDQDGTTLELIQPPA</sequence>
<dbReference type="PANTHER" id="PTHR43048">
    <property type="entry name" value="METHYLMALONYL-COA EPIMERASE"/>
    <property type="match status" value="1"/>
</dbReference>
<dbReference type="GO" id="GO:0046872">
    <property type="term" value="F:metal ion binding"/>
    <property type="evidence" value="ECO:0007669"/>
    <property type="project" value="UniProtKB-KW"/>
</dbReference>
<dbReference type="InterPro" id="IPR029068">
    <property type="entry name" value="Glyas_Bleomycin-R_OHBP_Dase"/>
</dbReference>
<gene>
    <name evidence="3" type="ORF">KALB_8056</name>
</gene>
<keyword evidence="1" id="KW-0479">Metal-binding</keyword>
<dbReference type="GO" id="GO:0046491">
    <property type="term" value="P:L-methylmalonyl-CoA metabolic process"/>
    <property type="evidence" value="ECO:0007669"/>
    <property type="project" value="TreeGrafter"/>
</dbReference>
<dbReference type="Pfam" id="PF00903">
    <property type="entry name" value="Glyoxalase"/>
    <property type="match status" value="1"/>
</dbReference>
<accession>W5WJN5</accession>
<dbReference type="Proteomes" id="UP000019225">
    <property type="component" value="Chromosome"/>
</dbReference>
<dbReference type="RefSeq" id="WP_052360518.1">
    <property type="nucleotide sequence ID" value="NZ_CP007155.1"/>
</dbReference>
<dbReference type="AlphaFoldDB" id="W5WJN5"/>
<proteinExistence type="predicted"/>
<feature type="domain" description="VOC" evidence="2">
    <location>
        <begin position="7"/>
        <end position="147"/>
    </location>
</feature>
<evidence type="ECO:0000313" key="4">
    <source>
        <dbReference type="Proteomes" id="UP000019225"/>
    </source>
</evidence>
<dbReference type="GO" id="GO:0004493">
    <property type="term" value="F:methylmalonyl-CoA epimerase activity"/>
    <property type="evidence" value="ECO:0007669"/>
    <property type="project" value="TreeGrafter"/>
</dbReference>
<dbReference type="InterPro" id="IPR004360">
    <property type="entry name" value="Glyas_Fos-R_dOase_dom"/>
</dbReference>
<dbReference type="OrthoDB" id="2613830at2"/>